<dbReference type="InterPro" id="IPR036390">
    <property type="entry name" value="WH_DNA-bd_sf"/>
</dbReference>
<name>A0ABR8VGK6_9BACI</name>
<accession>A0ABR8VGK6</accession>
<protein>
    <submittedName>
        <fullName evidence="6">IclR family transcriptional regulator</fullName>
    </submittedName>
</protein>
<evidence type="ECO:0000259" key="5">
    <source>
        <dbReference type="PROSITE" id="PS51078"/>
    </source>
</evidence>
<dbReference type="PANTHER" id="PTHR30136">
    <property type="entry name" value="HELIX-TURN-HELIX TRANSCRIPTIONAL REGULATOR, ICLR FAMILY"/>
    <property type="match status" value="1"/>
</dbReference>
<dbReference type="Gene3D" id="3.30.450.40">
    <property type="match status" value="1"/>
</dbReference>
<dbReference type="InterPro" id="IPR050707">
    <property type="entry name" value="HTH_MetabolicPath_Reg"/>
</dbReference>
<dbReference type="SUPFAM" id="SSF55781">
    <property type="entry name" value="GAF domain-like"/>
    <property type="match status" value="1"/>
</dbReference>
<evidence type="ECO:0000256" key="2">
    <source>
        <dbReference type="ARBA" id="ARBA00023125"/>
    </source>
</evidence>
<dbReference type="RefSeq" id="WP_191809476.1">
    <property type="nucleotide sequence ID" value="NZ_JACSPV010000002.1"/>
</dbReference>
<dbReference type="InterPro" id="IPR029016">
    <property type="entry name" value="GAF-like_dom_sf"/>
</dbReference>
<dbReference type="Pfam" id="PF09339">
    <property type="entry name" value="HTH_IclR"/>
    <property type="match status" value="1"/>
</dbReference>
<dbReference type="Gene3D" id="1.10.10.10">
    <property type="entry name" value="Winged helix-like DNA-binding domain superfamily/Winged helix DNA-binding domain"/>
    <property type="match status" value="1"/>
</dbReference>
<dbReference type="SMART" id="SM00346">
    <property type="entry name" value="HTH_ICLR"/>
    <property type="match status" value="1"/>
</dbReference>
<dbReference type="InterPro" id="IPR005471">
    <property type="entry name" value="Tscrpt_reg_IclR_N"/>
</dbReference>
<evidence type="ECO:0000256" key="1">
    <source>
        <dbReference type="ARBA" id="ARBA00023015"/>
    </source>
</evidence>
<dbReference type="Pfam" id="PF01614">
    <property type="entry name" value="IclR_C"/>
    <property type="match status" value="1"/>
</dbReference>
<sequence length="255" mass="28839">MTKQTKNKGIQSLDVGISILDIFLKEGKALKFSEIQSLSGITKSNLYKYLYTLTQRGIVYRDPIENTYMLGNRLIEYGNAALNEFDVISRVNPFLKEISDHTSLTSLLAVWSHTGPVIASIRNADYGINIGAQMGATLPLNSSSGKIFSTFRQNKNQNWESKELNQLTKKERDEVLAEKEKIKEEKFTHSTEPLIEHISSFSVPLFDFKRELIGALTVVGYTPLIPNNPRDETSQYVIKTALKISKSFGFIEDHR</sequence>
<comment type="caution">
    <text evidence="6">The sequence shown here is derived from an EMBL/GenBank/DDBJ whole genome shotgun (WGS) entry which is preliminary data.</text>
</comment>
<organism evidence="6 7">
    <name type="scientific">Bacillus norwichensis</name>
    <dbReference type="NCBI Taxonomy" id="2762217"/>
    <lineage>
        <taxon>Bacteria</taxon>
        <taxon>Bacillati</taxon>
        <taxon>Bacillota</taxon>
        <taxon>Bacilli</taxon>
        <taxon>Bacillales</taxon>
        <taxon>Bacillaceae</taxon>
        <taxon>Bacillus</taxon>
    </lineage>
</organism>
<keyword evidence="2" id="KW-0238">DNA-binding</keyword>
<dbReference type="SUPFAM" id="SSF46785">
    <property type="entry name" value="Winged helix' DNA-binding domain"/>
    <property type="match status" value="1"/>
</dbReference>
<gene>
    <name evidence="6" type="ORF">H9631_01435</name>
</gene>
<dbReference type="InterPro" id="IPR036388">
    <property type="entry name" value="WH-like_DNA-bd_sf"/>
</dbReference>
<dbReference type="PANTHER" id="PTHR30136:SF8">
    <property type="entry name" value="TRANSCRIPTIONAL REGULATORY PROTEIN"/>
    <property type="match status" value="1"/>
</dbReference>
<feature type="domain" description="HTH iclR-type" evidence="4">
    <location>
        <begin position="10"/>
        <end position="72"/>
    </location>
</feature>
<evidence type="ECO:0000313" key="7">
    <source>
        <dbReference type="Proteomes" id="UP000648182"/>
    </source>
</evidence>
<dbReference type="Proteomes" id="UP000648182">
    <property type="component" value="Unassembled WGS sequence"/>
</dbReference>
<feature type="domain" description="IclR-ED" evidence="5">
    <location>
        <begin position="73"/>
        <end position="250"/>
    </location>
</feature>
<keyword evidence="1" id="KW-0805">Transcription regulation</keyword>
<evidence type="ECO:0000256" key="3">
    <source>
        <dbReference type="ARBA" id="ARBA00023163"/>
    </source>
</evidence>
<dbReference type="PROSITE" id="PS51078">
    <property type="entry name" value="ICLR_ED"/>
    <property type="match status" value="1"/>
</dbReference>
<evidence type="ECO:0000259" key="4">
    <source>
        <dbReference type="PROSITE" id="PS51077"/>
    </source>
</evidence>
<dbReference type="PROSITE" id="PS51077">
    <property type="entry name" value="HTH_ICLR"/>
    <property type="match status" value="1"/>
</dbReference>
<keyword evidence="3" id="KW-0804">Transcription</keyword>
<reference evidence="6 7" key="1">
    <citation type="submission" date="2020-08" db="EMBL/GenBank/DDBJ databases">
        <title>A Genomic Blueprint of the Chicken Gut Microbiome.</title>
        <authorList>
            <person name="Gilroy R."/>
            <person name="Ravi A."/>
            <person name="Getino M."/>
            <person name="Pursley I."/>
            <person name="Horton D.L."/>
            <person name="Alikhan N.-F."/>
            <person name="Baker D."/>
            <person name="Gharbi K."/>
            <person name="Hall N."/>
            <person name="Watson M."/>
            <person name="Adriaenssens E.M."/>
            <person name="Foster-Nyarko E."/>
            <person name="Jarju S."/>
            <person name="Secka A."/>
            <person name="Antonio M."/>
            <person name="Oren A."/>
            <person name="Chaudhuri R."/>
            <person name="La Ragione R.M."/>
            <person name="Hildebrand F."/>
            <person name="Pallen M.J."/>
        </authorList>
    </citation>
    <scope>NUCLEOTIDE SEQUENCE [LARGE SCALE GENOMIC DNA]</scope>
    <source>
        <strain evidence="6 7">Sa1BUA2</strain>
    </source>
</reference>
<dbReference type="EMBL" id="JACSPV010000002">
    <property type="protein sequence ID" value="MBD8003731.1"/>
    <property type="molecule type" value="Genomic_DNA"/>
</dbReference>
<proteinExistence type="predicted"/>
<evidence type="ECO:0000313" key="6">
    <source>
        <dbReference type="EMBL" id="MBD8003731.1"/>
    </source>
</evidence>
<dbReference type="InterPro" id="IPR014757">
    <property type="entry name" value="Tscrpt_reg_IclR_C"/>
</dbReference>
<keyword evidence="7" id="KW-1185">Reference proteome</keyword>